<dbReference type="PANTHER" id="PTHR19134:SF449">
    <property type="entry name" value="TYROSINE-PROTEIN PHOSPHATASE 1"/>
    <property type="match status" value="1"/>
</dbReference>
<organism evidence="2">
    <name type="scientific">Apophua simplicipes ichnovirus</name>
    <dbReference type="NCBI Taxonomy" id="1329648"/>
    <lineage>
        <taxon>Viruses</taxon>
        <taxon>Viruses incertae sedis</taxon>
        <taxon>Polydnaviriformidae</taxon>
        <taxon>Ichnoviriform</taxon>
    </lineage>
</organism>
<reference evidence="2" key="1">
    <citation type="journal article" date="2013" name="J. Gen. Virol.">
        <title>Ultrastructural and genomic characterization of a second banchine polydnavirus confirms the existence of shared features within this ichnovirus lineage.</title>
        <authorList>
            <person name="Djoumad A."/>
            <person name="Stoltz D."/>
            <person name="Beliveau C."/>
            <person name="Boyle B."/>
            <person name="Kuhn L."/>
            <person name="Cusson M."/>
        </authorList>
    </citation>
    <scope>NUCLEOTIDE SEQUENCE</scope>
</reference>
<dbReference type="CDD" id="cd00047">
    <property type="entry name" value="PTPc"/>
    <property type="match status" value="1"/>
</dbReference>
<name>S5DT35_9VIRU</name>
<dbReference type="PANTHER" id="PTHR19134">
    <property type="entry name" value="RECEPTOR-TYPE TYROSINE-PROTEIN PHOSPHATASE"/>
    <property type="match status" value="1"/>
</dbReference>
<evidence type="ECO:0000313" key="2">
    <source>
        <dbReference type="EMBL" id="AGQ20205.1"/>
    </source>
</evidence>
<dbReference type="InterPro" id="IPR050348">
    <property type="entry name" value="Protein-Tyr_Phosphatase"/>
</dbReference>
<proteinExistence type="predicted"/>
<dbReference type="Pfam" id="PF00102">
    <property type="entry name" value="Y_phosphatase"/>
    <property type="match status" value="1"/>
</dbReference>
<protein>
    <submittedName>
        <fullName evidence="2">AsIV-cont00093-ORF1</fullName>
    </submittedName>
</protein>
<dbReference type="InterPro" id="IPR000242">
    <property type="entry name" value="PTP_cat"/>
</dbReference>
<feature type="domain" description="Tyrosine-protein phosphatase" evidence="1">
    <location>
        <begin position="48"/>
        <end position="274"/>
    </location>
</feature>
<dbReference type="SMART" id="SM00194">
    <property type="entry name" value="PTPc"/>
    <property type="match status" value="1"/>
</dbReference>
<dbReference type="InterPro" id="IPR029021">
    <property type="entry name" value="Prot-tyrosine_phosphatase-like"/>
</dbReference>
<accession>S5DT35</accession>
<sequence>MSCYCCITTACYCSQVTTPIASPPITAQSSMSVRAFGVFDESWEWAQKVKLPNSCRATSLNSYEEFAHYLDGFIAKEKFIVTPTPDSDKIDDFIDMILEQNTKIIVMPGALTLNGAEKRYCYWNTLPENSPLDSKYKLKLDNLSFRKLYSIFDVTIQSRKSGKKYHTVKIFQFTMWLDIGIPIGTRYFGAFIEEVNVANGTDFTSKETPSPIIVHCNNLGYAETFCALDTCMEKWILTREIDTNTIINRVRQGPYTKNFNRYQSIFVLEAITEFASIIH</sequence>
<evidence type="ECO:0000259" key="1">
    <source>
        <dbReference type="PROSITE" id="PS50055"/>
    </source>
</evidence>
<dbReference type="Gene3D" id="3.90.190.10">
    <property type="entry name" value="Protein tyrosine phosphatase superfamily"/>
    <property type="match status" value="1"/>
</dbReference>
<dbReference type="EMBL" id="KC752299">
    <property type="protein sequence ID" value="AGQ20205.1"/>
    <property type="molecule type" value="Genomic_DNA"/>
</dbReference>
<dbReference type="GO" id="GO:0004725">
    <property type="term" value="F:protein tyrosine phosphatase activity"/>
    <property type="evidence" value="ECO:0007669"/>
    <property type="project" value="InterPro"/>
</dbReference>
<dbReference type="PROSITE" id="PS50055">
    <property type="entry name" value="TYR_PHOSPHATASE_PTP"/>
    <property type="match status" value="1"/>
</dbReference>
<dbReference type="SUPFAM" id="SSF52799">
    <property type="entry name" value="(Phosphotyrosine protein) phosphatases II"/>
    <property type="match status" value="1"/>
</dbReference>